<evidence type="ECO:0000313" key="1">
    <source>
        <dbReference type="EMBL" id="MER8933395.1"/>
    </source>
</evidence>
<accession>A0ABV1YE58</accession>
<reference evidence="1 2" key="1">
    <citation type="journal article" date="2024" name="Proc. Natl. Acad. Sci. U.S.A.">
        <title>The evolutionary genomics of adaptation to stress in wild rhizobium bacteria.</title>
        <authorList>
            <person name="Kehlet-Delgado H."/>
            <person name="Montoya A.P."/>
            <person name="Jensen K.T."/>
            <person name="Wendlandt C.E."/>
            <person name="Dexheimer C."/>
            <person name="Roberts M."/>
            <person name="Torres Martinez L."/>
            <person name="Friesen M.L."/>
            <person name="Griffitts J.S."/>
            <person name="Porter S.S."/>
        </authorList>
    </citation>
    <scope>NUCLEOTIDE SEQUENCE [LARGE SCALE GENOMIC DNA]</scope>
    <source>
        <strain evidence="1 2">M0729</strain>
    </source>
</reference>
<proteinExistence type="predicted"/>
<keyword evidence="2" id="KW-1185">Reference proteome</keyword>
<sequence>MIALRGEVDLETMPNNALRTDVYLEFFVALEAAKGPAALSAKLAGQRYQSVYGNRRVHHFLRA</sequence>
<organism evidence="1 2">
    <name type="scientific">Mesorhizobium opportunistum</name>
    <dbReference type="NCBI Taxonomy" id="593909"/>
    <lineage>
        <taxon>Bacteria</taxon>
        <taxon>Pseudomonadati</taxon>
        <taxon>Pseudomonadota</taxon>
        <taxon>Alphaproteobacteria</taxon>
        <taxon>Hyphomicrobiales</taxon>
        <taxon>Phyllobacteriaceae</taxon>
        <taxon>Mesorhizobium</taxon>
    </lineage>
</organism>
<gene>
    <name evidence="1" type="ORF">NKI33_10505</name>
</gene>
<comment type="caution">
    <text evidence="1">The sequence shown here is derived from an EMBL/GenBank/DDBJ whole genome shotgun (WGS) entry which is preliminary data.</text>
</comment>
<evidence type="ECO:0000313" key="2">
    <source>
        <dbReference type="Proteomes" id="UP001464387"/>
    </source>
</evidence>
<protein>
    <submittedName>
        <fullName evidence="1">Uncharacterized protein</fullName>
    </submittedName>
</protein>
<dbReference type="RefSeq" id="WP_287273902.1">
    <property type="nucleotide sequence ID" value="NZ_JAMYMY010000014.1"/>
</dbReference>
<dbReference type="Proteomes" id="UP001464387">
    <property type="component" value="Unassembled WGS sequence"/>
</dbReference>
<name>A0ABV1YE58_9HYPH</name>
<dbReference type="EMBL" id="JAMYPJ010000011">
    <property type="protein sequence ID" value="MER8933395.1"/>
    <property type="molecule type" value="Genomic_DNA"/>
</dbReference>